<keyword evidence="2" id="KW-1185">Reference proteome</keyword>
<dbReference type="VEuPathDB" id="TriTrypDB:LmxM.22.0350"/>
<dbReference type="RefSeq" id="XP_003875491.1">
    <property type="nucleotide sequence ID" value="XM_003875442.1"/>
</dbReference>
<dbReference type="OrthoDB" id="265976at2759"/>
<evidence type="ECO:0000313" key="1">
    <source>
        <dbReference type="EMBL" id="CBZ27002.1"/>
    </source>
</evidence>
<dbReference type="OMA" id="AGDYQLY"/>
<dbReference type="AlphaFoldDB" id="E9AVL9"/>
<reference evidence="1 2" key="1">
    <citation type="journal article" date="2011" name="Genome Res.">
        <title>Chromosome and gene copy number variation allow major structural change between species and strains of Leishmania.</title>
        <authorList>
            <person name="Rogers M.B."/>
            <person name="Hilley J.D."/>
            <person name="Dickens N.J."/>
            <person name="Wilkes J."/>
            <person name="Bates P.A."/>
            <person name="Depledge D.P."/>
            <person name="Harris D."/>
            <person name="Her Y."/>
            <person name="Herzyk P."/>
            <person name="Imamura H."/>
            <person name="Otto T.D."/>
            <person name="Sanders M."/>
            <person name="Seeger K."/>
            <person name="Dujardin J.C."/>
            <person name="Berriman M."/>
            <person name="Smith D.F."/>
            <person name="Hertz-Fowler C."/>
            <person name="Mottram J.C."/>
        </authorList>
    </citation>
    <scope>NUCLEOTIDE SEQUENCE [LARGE SCALE GENOMIC DNA]</scope>
    <source>
        <strain evidence="1 2">MHOM/GT/2001/U1103</strain>
    </source>
</reference>
<sequence>MDSAASGVQPSADDAVPEELQTFMAELSRLETASRSCAQQLARGKATERELSEQLAAVTYVAQKARHARLQLELDASATQVRTEGARREAAEDRRRLSHITAQLHGVKARSISLDTQNEEEQGVSCHDIPCDATVGKTETAITGSMTTSSDAFADDPQLYRSLSCIHTHPRLSHVLLTPLVRLLRELGLQYTAALDDKHLADRVAPPLHLLWSLDAFQVWLRERACGALTDEDMRSLLFIATVADCHAGG</sequence>
<dbReference type="Proteomes" id="UP000007259">
    <property type="component" value="Chromosome 22"/>
</dbReference>
<evidence type="ECO:0000313" key="2">
    <source>
        <dbReference type="Proteomes" id="UP000007259"/>
    </source>
</evidence>
<dbReference type="EMBL" id="FR799575">
    <property type="protein sequence ID" value="CBZ27002.1"/>
    <property type="molecule type" value="Genomic_DNA"/>
</dbReference>
<dbReference type="PhylomeDB" id="E9AVL9"/>
<organism evidence="1 2">
    <name type="scientific">Leishmania mexicana (strain MHOM/GT/2001/U1103)</name>
    <dbReference type="NCBI Taxonomy" id="929439"/>
    <lineage>
        <taxon>Eukaryota</taxon>
        <taxon>Discoba</taxon>
        <taxon>Euglenozoa</taxon>
        <taxon>Kinetoplastea</taxon>
        <taxon>Metakinetoplastina</taxon>
        <taxon>Trypanosomatida</taxon>
        <taxon>Trypanosomatidae</taxon>
        <taxon>Leishmaniinae</taxon>
        <taxon>Leishmania</taxon>
    </lineage>
</organism>
<proteinExistence type="predicted"/>
<dbReference type="KEGG" id="lmi:LMXM_22_0350"/>
<name>E9AVL9_LEIMU</name>
<gene>
    <name evidence="1" type="ORF">LMXM_22_0350</name>
</gene>
<protein>
    <submittedName>
        <fullName evidence="1">Uncharacterized protein</fullName>
    </submittedName>
</protein>
<accession>E9AVL9</accession>
<dbReference type="GeneID" id="13454195"/>